<sequence length="391" mass="45542">MFITFFHDLKKAGVPVTVREYLTLMEALDADVIERSPEDFYYLSRATLVKDERNIDKFDKVFGATFKGLETVVEGIEAEIPEEWLRKLTEKFLTEEEKKQIEALGGWDKLMETLKQRLAEQKGRHQGGNKWIGTGGTSPFGAYGYNPEGIRIGQDGNRNFRAVKVWDKREFKDYDDTVELGTRNIKIALRRLRKFARTGSPDELDLDGTIRETARHGFLDVQMRPERRNSIKVLIFFDVGGSMDWHIQLCEELFSAAKAEFKHMEYFYFHNCLYEKVWKKNSRRFDETVPTWDVLHKYGNDYKVIFVGDASMSPYEIAQPGGSVEHFNEEAGVTWLKRISAVYPSMVWLNPVQQKHWDYTHSVGMVRDLMEQRMFPLTLSGLDKAMKELVR</sequence>
<reference evidence="1 2" key="1">
    <citation type="submission" date="2019-04" db="EMBL/GenBank/DDBJ databases">
        <title>Phreatobacter aquaticus sp. nov.</title>
        <authorList>
            <person name="Choi A."/>
        </authorList>
    </citation>
    <scope>NUCLEOTIDE SEQUENCE [LARGE SCALE GENOMIC DNA]</scope>
    <source>
        <strain evidence="1 2">KCTC 52518</strain>
    </source>
</reference>
<gene>
    <name evidence="1" type="ORF">E8M01_01495</name>
</gene>
<dbReference type="EMBL" id="CP039690">
    <property type="protein sequence ID" value="QCI63029.1"/>
    <property type="molecule type" value="Genomic_DNA"/>
</dbReference>
<dbReference type="RefSeq" id="WP_136958492.1">
    <property type="nucleotide sequence ID" value="NZ_CP039690.1"/>
</dbReference>
<accession>A0A4D7APW3</accession>
<dbReference type="PANTHER" id="PTHR39338">
    <property type="entry name" value="BLL5662 PROTEIN-RELATED"/>
    <property type="match status" value="1"/>
</dbReference>
<dbReference type="InterPro" id="IPR008912">
    <property type="entry name" value="Uncharacterised_CoxE"/>
</dbReference>
<proteinExistence type="predicted"/>
<keyword evidence="2" id="KW-1185">Reference proteome</keyword>
<dbReference type="OrthoDB" id="9764216at2"/>
<dbReference type="AlphaFoldDB" id="A0A4D7APW3"/>
<evidence type="ECO:0000313" key="1">
    <source>
        <dbReference type="EMBL" id="QCI63029.1"/>
    </source>
</evidence>
<protein>
    <submittedName>
        <fullName evidence="1">VWA domain-containing protein</fullName>
    </submittedName>
</protein>
<dbReference type="Proteomes" id="UP000298781">
    <property type="component" value="Chromosome"/>
</dbReference>
<dbReference type="PANTHER" id="PTHR39338:SF7">
    <property type="entry name" value="BLL6692 PROTEIN"/>
    <property type="match status" value="1"/>
</dbReference>
<organism evidence="1 2">
    <name type="scientific">Phreatobacter stygius</name>
    <dbReference type="NCBI Taxonomy" id="1940610"/>
    <lineage>
        <taxon>Bacteria</taxon>
        <taxon>Pseudomonadati</taxon>
        <taxon>Pseudomonadota</taxon>
        <taxon>Alphaproteobacteria</taxon>
        <taxon>Hyphomicrobiales</taxon>
        <taxon>Phreatobacteraceae</taxon>
        <taxon>Phreatobacter</taxon>
    </lineage>
</organism>
<evidence type="ECO:0000313" key="2">
    <source>
        <dbReference type="Proteomes" id="UP000298781"/>
    </source>
</evidence>
<name>A0A4D7APW3_9HYPH</name>
<dbReference type="KEGG" id="pstg:E8M01_01495"/>
<dbReference type="Pfam" id="PF05762">
    <property type="entry name" value="VWA_CoxE"/>
    <property type="match status" value="1"/>
</dbReference>